<protein>
    <submittedName>
        <fullName evidence="5">Uncharacterized protein</fullName>
    </submittedName>
</protein>
<evidence type="ECO:0000259" key="3">
    <source>
        <dbReference type="Pfam" id="PF22939"/>
    </source>
</evidence>
<feature type="repeat" description="ANK" evidence="2">
    <location>
        <begin position="570"/>
        <end position="602"/>
    </location>
</feature>
<feature type="domain" description="Nephrocystin 3-like N-terminal" evidence="4">
    <location>
        <begin position="121"/>
        <end position="258"/>
    </location>
</feature>
<dbReference type="Pfam" id="PF22939">
    <property type="entry name" value="WHD_GPIID"/>
    <property type="match status" value="1"/>
</dbReference>
<dbReference type="PROSITE" id="PS50088">
    <property type="entry name" value="ANK_REPEAT"/>
    <property type="match status" value="2"/>
</dbReference>
<dbReference type="PROSITE" id="PS50297">
    <property type="entry name" value="ANK_REP_REGION"/>
    <property type="match status" value="2"/>
</dbReference>
<organism evidence="5 6">
    <name type="scientific">Botryotinia narcissicola</name>
    <dbReference type="NCBI Taxonomy" id="278944"/>
    <lineage>
        <taxon>Eukaryota</taxon>
        <taxon>Fungi</taxon>
        <taxon>Dikarya</taxon>
        <taxon>Ascomycota</taxon>
        <taxon>Pezizomycotina</taxon>
        <taxon>Leotiomycetes</taxon>
        <taxon>Helotiales</taxon>
        <taxon>Sclerotiniaceae</taxon>
        <taxon>Botryotinia</taxon>
    </lineage>
</organism>
<dbReference type="EMBL" id="PQXJ01000162">
    <property type="protein sequence ID" value="TGO59440.1"/>
    <property type="molecule type" value="Genomic_DNA"/>
</dbReference>
<accession>A0A4Z1IJN9</accession>
<dbReference type="OrthoDB" id="1577640at2759"/>
<reference evidence="5 6" key="1">
    <citation type="submission" date="2017-12" db="EMBL/GenBank/DDBJ databases">
        <title>Comparative genomics of Botrytis spp.</title>
        <authorList>
            <person name="Valero-Jimenez C.A."/>
            <person name="Tapia P."/>
            <person name="Veloso J."/>
            <person name="Silva-Moreno E."/>
            <person name="Staats M."/>
            <person name="Valdes J.H."/>
            <person name="Van Kan J.A.L."/>
        </authorList>
    </citation>
    <scope>NUCLEOTIDE SEQUENCE [LARGE SCALE GENOMIC DNA]</scope>
    <source>
        <strain evidence="5 6">MUCL2120</strain>
    </source>
</reference>
<keyword evidence="6" id="KW-1185">Reference proteome</keyword>
<dbReference type="STRING" id="278944.A0A4Z1IJN9"/>
<evidence type="ECO:0000256" key="1">
    <source>
        <dbReference type="ARBA" id="ARBA00022737"/>
    </source>
</evidence>
<gene>
    <name evidence="5" type="ORF">BOTNAR_0162g00220</name>
</gene>
<comment type="caution">
    <text evidence="5">The sequence shown here is derived from an EMBL/GenBank/DDBJ whole genome shotgun (WGS) entry which is preliminary data.</text>
</comment>
<dbReference type="PANTHER" id="PTHR10039">
    <property type="entry name" value="AMELOGENIN"/>
    <property type="match status" value="1"/>
</dbReference>
<name>A0A4Z1IJN9_9HELO</name>
<dbReference type="InterPro" id="IPR056884">
    <property type="entry name" value="NPHP3-like_N"/>
</dbReference>
<evidence type="ECO:0000259" key="4">
    <source>
        <dbReference type="Pfam" id="PF24883"/>
    </source>
</evidence>
<evidence type="ECO:0000313" key="6">
    <source>
        <dbReference type="Proteomes" id="UP000297452"/>
    </source>
</evidence>
<dbReference type="InterPro" id="IPR054471">
    <property type="entry name" value="GPIID_WHD"/>
</dbReference>
<dbReference type="InterPro" id="IPR036770">
    <property type="entry name" value="Ankyrin_rpt-contain_sf"/>
</dbReference>
<feature type="domain" description="GPI inositol-deacylase winged helix" evidence="3">
    <location>
        <begin position="359"/>
        <end position="442"/>
    </location>
</feature>
<keyword evidence="2" id="KW-0040">ANK repeat</keyword>
<feature type="repeat" description="ANK" evidence="2">
    <location>
        <begin position="623"/>
        <end position="655"/>
    </location>
</feature>
<dbReference type="Gene3D" id="1.25.40.20">
    <property type="entry name" value="Ankyrin repeat-containing domain"/>
    <property type="match status" value="2"/>
</dbReference>
<dbReference type="Pfam" id="PF12796">
    <property type="entry name" value="Ank_2"/>
    <property type="match status" value="1"/>
</dbReference>
<dbReference type="Proteomes" id="UP000297452">
    <property type="component" value="Unassembled WGS sequence"/>
</dbReference>
<dbReference type="InterPro" id="IPR027417">
    <property type="entry name" value="P-loop_NTPase"/>
</dbReference>
<keyword evidence="1" id="KW-0677">Repeat</keyword>
<dbReference type="InterPro" id="IPR002110">
    <property type="entry name" value="Ankyrin_rpt"/>
</dbReference>
<dbReference type="AlphaFoldDB" id="A0A4Z1IJN9"/>
<dbReference type="Gene3D" id="3.40.50.300">
    <property type="entry name" value="P-loop containing nucleotide triphosphate hydrolases"/>
    <property type="match status" value="1"/>
</dbReference>
<dbReference type="Pfam" id="PF24883">
    <property type="entry name" value="NPHP3_N"/>
    <property type="match status" value="1"/>
</dbReference>
<dbReference type="PANTHER" id="PTHR10039:SF15">
    <property type="entry name" value="NACHT DOMAIN-CONTAINING PROTEIN"/>
    <property type="match status" value="1"/>
</dbReference>
<evidence type="ECO:0000256" key="2">
    <source>
        <dbReference type="PROSITE-ProRule" id="PRU00023"/>
    </source>
</evidence>
<evidence type="ECO:0000313" key="5">
    <source>
        <dbReference type="EMBL" id="TGO59440.1"/>
    </source>
</evidence>
<dbReference type="SMART" id="SM00248">
    <property type="entry name" value="ANK"/>
    <property type="match status" value="5"/>
</dbReference>
<dbReference type="Pfam" id="PF00023">
    <property type="entry name" value="Ank"/>
    <property type="match status" value="1"/>
</dbReference>
<proteinExistence type="predicted"/>
<sequence length="968" mass="109574">MNPLSVSASISGLISILDLIAGKSYRCVKEVRGSTQEVKKLVNEMTDLYGILNQLRLVVSRFDESISSTIQFQHIDTCRTLLDRIKERLDKADRDNISSQKSAIGRKISNLGRALIWPFTGAGKTILISTISCIFDQLEDGDCLAFFYCDYKDTKTQDPLNILGSLVKQLVLADRRGFAELEACWVNSCPDEDIGISNPISTEHLCELLRDISRYFDNVYLVVDALDECRDGSLDIVRLLTELNATKDSNIKIILASRLEPDIERYLVDFIKLSIAAHRSDLELYVDSKIERRLRETQKVIWNQELREEIAQRLVNEAQDRLCDLDTLRGVRRALHSLPPTLFETYERILDCIDLSSDETKELVRRVLIWTVCAVEPLSLAQLLEVVSKDLFDKHLDRDGIPTEQSILKRCSSLVRKTEGPWGIRIELAHFSVKEFLLLEVQDDRYSMYRTSQDFRIVYMAKHFALRDPVIDSPRSGMADLGYRFLLVFVRMTKLENVPAQVNPSFMQLAHQLRWGDTRVLDSFCDSIVNIDFLDEMVALPTAITFGQTHNLLKVLEKRNPSINSCSNIDGLSALHRASKFGHLEIVKILLEHGASLDLLTSTSERETVYGVYDIKYGDSSLKFFTSFHLAVENGQLEVAKFLQRQGADINKPDILGVTPIHSAADKDLKMMEYLLRSPGQRHSFFTKTSKGWTILMAAARLGSSEMFRFVLRKSDLSNVQFQDKAGVNCLHEAVQSTIEPELKIAILGELCVNLCTPTKDGFTPSHFAAKTYSCIFEKVLKFTLQSSLWESQGPTSLSIMTKNAYLQGSNSRCDVFNDTQDIINVVSNSGLSVLHILIYRGHNSAHGHEIITAAWSYDRNDGKDRGNCSADGDYWNNINRADEDDDDNYFMTKTEHTRVHLRNKYYKLLELPNRSDDIALHIFFAQFEKIGHQPVSIKIALMLVSAASVDQLNGTSVNGRSLLNIAL</sequence>
<dbReference type="SUPFAM" id="SSF48403">
    <property type="entry name" value="Ankyrin repeat"/>
    <property type="match status" value="1"/>
</dbReference>